<reference evidence="1" key="1">
    <citation type="journal article" date="2022" name="Int. J. Mol. Sci.">
        <title>Draft Genome of Tanacetum Coccineum: Genomic Comparison of Closely Related Tanacetum-Family Plants.</title>
        <authorList>
            <person name="Yamashiro T."/>
            <person name="Shiraishi A."/>
            <person name="Nakayama K."/>
            <person name="Satake H."/>
        </authorList>
    </citation>
    <scope>NUCLEOTIDE SEQUENCE</scope>
</reference>
<sequence length="148" mass="16937">MGLLSTTKATDPKFSERKCFRDFLVLEFILLRVLKSRKMIGGQIFCSFFVSDDNIEFLEQKDPPHQSWLSILFSKEILYSRMVGPVENQIGFSTITVLTFCPKRCIAYPKRHAAVGPNVPYLQVKVSLSGPLRVYGILKYPEKPSMKQ</sequence>
<gene>
    <name evidence="1" type="ORF">Tco_0824213</name>
</gene>
<organism evidence="1 2">
    <name type="scientific">Tanacetum coccineum</name>
    <dbReference type="NCBI Taxonomy" id="301880"/>
    <lineage>
        <taxon>Eukaryota</taxon>
        <taxon>Viridiplantae</taxon>
        <taxon>Streptophyta</taxon>
        <taxon>Embryophyta</taxon>
        <taxon>Tracheophyta</taxon>
        <taxon>Spermatophyta</taxon>
        <taxon>Magnoliopsida</taxon>
        <taxon>eudicotyledons</taxon>
        <taxon>Gunneridae</taxon>
        <taxon>Pentapetalae</taxon>
        <taxon>asterids</taxon>
        <taxon>campanulids</taxon>
        <taxon>Asterales</taxon>
        <taxon>Asteraceae</taxon>
        <taxon>Asteroideae</taxon>
        <taxon>Anthemideae</taxon>
        <taxon>Anthemidinae</taxon>
        <taxon>Tanacetum</taxon>
    </lineage>
</organism>
<accession>A0ABQ5APS1</accession>
<keyword evidence="2" id="KW-1185">Reference proteome</keyword>
<protein>
    <submittedName>
        <fullName evidence="1">Uncharacterized protein</fullName>
    </submittedName>
</protein>
<dbReference type="Proteomes" id="UP001151760">
    <property type="component" value="Unassembled WGS sequence"/>
</dbReference>
<name>A0ABQ5APS1_9ASTR</name>
<evidence type="ECO:0000313" key="1">
    <source>
        <dbReference type="EMBL" id="GJT03044.1"/>
    </source>
</evidence>
<comment type="caution">
    <text evidence="1">The sequence shown here is derived from an EMBL/GenBank/DDBJ whole genome shotgun (WGS) entry which is preliminary data.</text>
</comment>
<dbReference type="EMBL" id="BQNB010012393">
    <property type="protein sequence ID" value="GJT03044.1"/>
    <property type="molecule type" value="Genomic_DNA"/>
</dbReference>
<evidence type="ECO:0000313" key="2">
    <source>
        <dbReference type="Proteomes" id="UP001151760"/>
    </source>
</evidence>
<reference evidence="1" key="2">
    <citation type="submission" date="2022-01" db="EMBL/GenBank/DDBJ databases">
        <authorList>
            <person name="Yamashiro T."/>
            <person name="Shiraishi A."/>
            <person name="Satake H."/>
            <person name="Nakayama K."/>
        </authorList>
    </citation>
    <scope>NUCLEOTIDE SEQUENCE</scope>
</reference>
<proteinExistence type="predicted"/>